<evidence type="ECO:0000313" key="3">
    <source>
        <dbReference type="EMBL" id="SEP27126.1"/>
    </source>
</evidence>
<dbReference type="InterPro" id="IPR032465">
    <property type="entry name" value="ACMSD"/>
</dbReference>
<dbReference type="GO" id="GO:0016831">
    <property type="term" value="F:carboxy-lyase activity"/>
    <property type="evidence" value="ECO:0007669"/>
    <property type="project" value="InterPro"/>
</dbReference>
<keyword evidence="4" id="KW-1185">Reference proteome</keyword>
<dbReference type="AlphaFoldDB" id="A0A1H8WHK7"/>
<dbReference type="GO" id="GO:0016787">
    <property type="term" value="F:hydrolase activity"/>
    <property type="evidence" value="ECO:0007669"/>
    <property type="project" value="UniProtKB-KW"/>
</dbReference>
<dbReference type="GO" id="GO:0019748">
    <property type="term" value="P:secondary metabolic process"/>
    <property type="evidence" value="ECO:0007669"/>
    <property type="project" value="TreeGrafter"/>
</dbReference>
<evidence type="ECO:0000259" key="2">
    <source>
        <dbReference type="Pfam" id="PF04909"/>
    </source>
</evidence>
<dbReference type="RefSeq" id="WP_170861238.1">
    <property type="nucleotide sequence ID" value="NZ_FOEE01000020.1"/>
</dbReference>
<dbReference type="Gene3D" id="3.20.20.140">
    <property type="entry name" value="Metal-dependent hydrolases"/>
    <property type="match status" value="1"/>
</dbReference>
<dbReference type="GO" id="GO:0005737">
    <property type="term" value="C:cytoplasm"/>
    <property type="evidence" value="ECO:0007669"/>
    <property type="project" value="TreeGrafter"/>
</dbReference>
<dbReference type="InterPro" id="IPR006680">
    <property type="entry name" value="Amidohydro-rel"/>
</dbReference>
<name>A0A1H8WHK7_9ACTN</name>
<gene>
    <name evidence="3" type="ORF">SAMN05660991_04425</name>
</gene>
<reference evidence="4" key="1">
    <citation type="submission" date="2016-10" db="EMBL/GenBank/DDBJ databases">
        <authorList>
            <person name="Varghese N."/>
            <person name="Submissions S."/>
        </authorList>
    </citation>
    <scope>NUCLEOTIDE SEQUENCE [LARGE SCALE GENOMIC DNA]</scope>
    <source>
        <strain evidence="4">DSM 45413</strain>
    </source>
</reference>
<dbReference type="Proteomes" id="UP000198960">
    <property type="component" value="Unassembled WGS sequence"/>
</dbReference>
<evidence type="ECO:0000256" key="1">
    <source>
        <dbReference type="ARBA" id="ARBA00023239"/>
    </source>
</evidence>
<evidence type="ECO:0000313" key="4">
    <source>
        <dbReference type="Proteomes" id="UP000198960"/>
    </source>
</evidence>
<keyword evidence="1" id="KW-0456">Lyase</keyword>
<protein>
    <submittedName>
        <fullName evidence="3">Predicted metal-dependent hydrolase, TIM-barrel fold</fullName>
    </submittedName>
</protein>
<feature type="domain" description="Amidohydrolase-related" evidence="2">
    <location>
        <begin position="119"/>
        <end position="378"/>
    </location>
</feature>
<dbReference type="SUPFAM" id="SSF51556">
    <property type="entry name" value="Metallo-dependent hydrolases"/>
    <property type="match status" value="1"/>
</dbReference>
<organism evidence="3 4">
    <name type="scientific">Trujillonella endophytica</name>
    <dbReference type="NCBI Taxonomy" id="673521"/>
    <lineage>
        <taxon>Bacteria</taxon>
        <taxon>Bacillati</taxon>
        <taxon>Actinomycetota</taxon>
        <taxon>Actinomycetes</taxon>
        <taxon>Geodermatophilales</taxon>
        <taxon>Geodermatophilaceae</taxon>
        <taxon>Trujillonella</taxon>
    </lineage>
</organism>
<sequence>MNMDDLILVSVDDHIVEPPSMTDYIRDHVPARFKDRAPRVIRRPDGTDAWLIEGQEIRTFGLNAVAGRPKEDWGRDPDTFEEVRPGAYDVHERVRDMNANGILASLNFSSWPGLGGQFFVTNDDKEFSAAILRAYNDWHIDEWCGSHPGRFIPLALSGFAVGPEFMAEEIRRVAAKGCHAVSFHPEPHRFNGMPDIHGDEWDEAYRACEESDTAMVFHFGSAPNFMPRAPFDVLIHTMPFATGIFASELLWSPILRKFPTLRFSLAEAGIGWVPYWLERADITYQKHHTWTGQDFGDKLPSQVFRERVLTCFIEDTVGLETRHHIGVENIAWECDYPHSDATWPQSPEILMKSLVEVGLPDDEINKITWENACAFYRFDPFEHLPKEQATVGALRALATDVDTTPKALHGDHPEIMAQMRKMQREQTATTNGR</sequence>
<dbReference type="PANTHER" id="PTHR21240">
    <property type="entry name" value="2-AMINO-3-CARBOXYLMUCONATE-6-SEMIALDEHYDE DECARBOXYLASE"/>
    <property type="match status" value="1"/>
</dbReference>
<proteinExistence type="predicted"/>
<dbReference type="EMBL" id="FOEE01000020">
    <property type="protein sequence ID" value="SEP27126.1"/>
    <property type="molecule type" value="Genomic_DNA"/>
</dbReference>
<keyword evidence="3" id="KW-0378">Hydrolase</keyword>
<dbReference type="InterPro" id="IPR032466">
    <property type="entry name" value="Metal_Hydrolase"/>
</dbReference>
<accession>A0A1H8WHK7</accession>
<dbReference type="STRING" id="673521.SAMN05660991_04425"/>
<dbReference type="Pfam" id="PF04909">
    <property type="entry name" value="Amidohydro_2"/>
    <property type="match status" value="1"/>
</dbReference>
<dbReference type="PANTHER" id="PTHR21240:SF28">
    <property type="entry name" value="ISO-OROTATE DECARBOXYLASE (EUROFUNG)"/>
    <property type="match status" value="1"/>
</dbReference>